<dbReference type="OrthoDB" id="3700495at2759"/>
<reference evidence="1" key="1">
    <citation type="submission" date="2011-12" db="EMBL/GenBank/DDBJ databases">
        <title>The genome sequence of Colletotrichum higginsianum IMI 34906.</title>
        <authorList>
            <person name="Ma L.-J."/>
            <person name="O'Connell R."/>
            <person name="van Themaat E.V.L."/>
            <person name="Stueber K."/>
            <person name="Young S.K."/>
            <person name="Zeng Q."/>
            <person name="Gargeya S."/>
            <person name="Fitzgerald M."/>
            <person name="Haas B."/>
            <person name="Abouelleil A."/>
            <person name="Alvarado L."/>
            <person name="Arachchi H.M."/>
            <person name="Berlin A."/>
            <person name="Chapman S.B."/>
            <person name="Gearin G."/>
            <person name="Goldberg J."/>
            <person name="Griggs A."/>
            <person name="Gujja S."/>
            <person name="Hansen M."/>
            <person name="Heiman D."/>
            <person name="Howarth C."/>
            <person name="Larimer J."/>
            <person name="Lui A."/>
            <person name="MacDonald P.J.P."/>
            <person name="McCowen C."/>
            <person name="Montmayeur A."/>
            <person name="Murphy C."/>
            <person name="Neiman D."/>
            <person name="Pearson M."/>
            <person name="Priest M."/>
            <person name="Roberts A."/>
            <person name="Saif S."/>
            <person name="Shea T."/>
            <person name="Sisk P."/>
            <person name="Stolte C."/>
            <person name="Sykes S."/>
            <person name="Wortman J."/>
            <person name="Nusbaum C."/>
            <person name="Birren B."/>
        </authorList>
    </citation>
    <scope>NUCLEOTIDE SEQUENCE</scope>
    <source>
        <strain evidence="1">IMI 349063</strain>
    </source>
</reference>
<organism evidence="1 3">
    <name type="scientific">Colletotrichum higginsianum (strain IMI 349063)</name>
    <name type="common">Crucifer anthracnose fungus</name>
    <dbReference type="NCBI Taxonomy" id="759273"/>
    <lineage>
        <taxon>Eukaryota</taxon>
        <taxon>Fungi</taxon>
        <taxon>Dikarya</taxon>
        <taxon>Ascomycota</taxon>
        <taxon>Pezizomycotina</taxon>
        <taxon>Sordariomycetes</taxon>
        <taxon>Hypocreomycetidae</taxon>
        <taxon>Glomerellales</taxon>
        <taxon>Glomerellaceae</taxon>
        <taxon>Colletotrichum</taxon>
        <taxon>Colletotrichum destructivum species complex</taxon>
    </lineage>
</organism>
<accession>H1VN42</accession>
<evidence type="ECO:0000313" key="4">
    <source>
        <dbReference type="Proteomes" id="UP000092177"/>
    </source>
</evidence>
<reference evidence="3" key="2">
    <citation type="journal article" date="2012" name="Nat. Genet.">
        <title>Lifestyle transitions in plant pathogenic Colletotrichum fungi deciphered by genome and transcriptome analyses.</title>
        <authorList>
            <person name="O'Connell R.J."/>
            <person name="Thon M.R."/>
            <person name="Hacquard S."/>
            <person name="Amyotte S.G."/>
            <person name="Kleemann J."/>
            <person name="Torres M.F."/>
            <person name="Damm U."/>
            <person name="Buiate E.A."/>
            <person name="Epstein L."/>
            <person name="Alkan N."/>
            <person name="Altmueller J."/>
            <person name="Alvarado-Balderrama L."/>
            <person name="Bauser C.A."/>
            <person name="Becker C."/>
            <person name="Birren B.W."/>
            <person name="Chen Z."/>
            <person name="Choi J."/>
            <person name="Crouch J.A."/>
            <person name="Duvick J.P."/>
            <person name="Farman M.A."/>
            <person name="Gan P."/>
            <person name="Heiman D."/>
            <person name="Henrissat B."/>
            <person name="Howard R.J."/>
            <person name="Kabbage M."/>
            <person name="Koch C."/>
            <person name="Kracher B."/>
            <person name="Kubo Y."/>
            <person name="Law A.D."/>
            <person name="Lebrun M.-H."/>
            <person name="Lee Y.-H."/>
            <person name="Miyara I."/>
            <person name="Moore N."/>
            <person name="Neumann U."/>
            <person name="Nordstroem K."/>
            <person name="Panaccione D.G."/>
            <person name="Panstruga R."/>
            <person name="Place M."/>
            <person name="Proctor R.H."/>
            <person name="Prusky D."/>
            <person name="Rech G."/>
            <person name="Reinhardt R."/>
            <person name="Rollins J.A."/>
            <person name="Rounsley S."/>
            <person name="Schardl C.L."/>
            <person name="Schwartz D.C."/>
            <person name="Shenoy N."/>
            <person name="Shirasu K."/>
            <person name="Sikhakolli U.R."/>
            <person name="Stueber K."/>
            <person name="Sukno S.A."/>
            <person name="Sweigard J.A."/>
            <person name="Takano Y."/>
            <person name="Takahara H."/>
            <person name="Trail F."/>
            <person name="van der Does H.C."/>
            <person name="Voll L.M."/>
            <person name="Will I."/>
            <person name="Young S."/>
            <person name="Zeng Q."/>
            <person name="Zhang J."/>
            <person name="Zhou S."/>
            <person name="Dickman M.B."/>
            <person name="Schulze-Lefert P."/>
            <person name="Ver Loren van Themaat E."/>
            <person name="Ma L.-J."/>
            <person name="Vaillancourt L.J."/>
        </authorList>
    </citation>
    <scope>NUCLEOTIDE SEQUENCE [LARGE SCALE GENOMIC DNA]</scope>
    <source>
        <strain evidence="3">IMI 349063</strain>
    </source>
</reference>
<dbReference type="RefSeq" id="XP_018151767.1">
    <property type="nucleotide sequence ID" value="XM_018307350.1"/>
</dbReference>
<sequence>MGGGVASEIWPANFVATNSGRDSGRDSSPRALMWQRMRPCECKPSAPIVWESMIKRNNTPVGL</sequence>
<dbReference type="KEGG" id="chig:CH63R_12376"/>
<evidence type="ECO:0000313" key="2">
    <source>
        <dbReference type="EMBL" id="OBR03249.1"/>
    </source>
</evidence>
<keyword evidence="4" id="KW-1185">Reference proteome</keyword>
<reference evidence="4" key="4">
    <citation type="journal article" date="2017" name="BMC Genomics">
        <title>Gapless genome assembly of Colletotrichum higginsianum reveals chromosome structure and association of transposable elements with secondary metabolite gene clusters.</title>
        <authorList>
            <person name="Dallery J.-F."/>
            <person name="Lapalu N."/>
            <person name="Zampounis A."/>
            <person name="Pigne S."/>
            <person name="Luyten I."/>
            <person name="Amselem J."/>
            <person name="Wittenberg A.H.J."/>
            <person name="Zhou S."/>
            <person name="de Queiroz M.V."/>
            <person name="Robin G.P."/>
            <person name="Auger A."/>
            <person name="Hainaut M."/>
            <person name="Henrissat B."/>
            <person name="Kim K.-T."/>
            <person name="Lee Y.-H."/>
            <person name="Lespinet O."/>
            <person name="Schwartz D.C."/>
            <person name="Thon M.R."/>
            <person name="O'Connell R.J."/>
        </authorList>
    </citation>
    <scope>NUCLEOTIDE SEQUENCE [LARGE SCALE GENOMIC DNA]</scope>
    <source>
        <strain evidence="4">IMI 349063</strain>
    </source>
</reference>
<evidence type="ECO:0000313" key="3">
    <source>
        <dbReference type="Proteomes" id="UP000007174"/>
    </source>
</evidence>
<reference evidence="2" key="3">
    <citation type="submission" date="2016-02" db="EMBL/GenBank/DDBJ databases">
        <title>Resequencing and annotation of the Colletotrichum higginsianum genome.</title>
        <authorList>
            <person name="O'Connell R."/>
            <person name="Zambounis A."/>
            <person name="Thon M."/>
            <person name="Dallery J.-F."/>
        </authorList>
    </citation>
    <scope>NUCLEOTIDE SEQUENCE [LARGE SCALE GENOMIC DNA]</scope>
    <source>
        <strain evidence="2">IMI 349063</strain>
    </source>
</reference>
<dbReference type="Proteomes" id="UP000007174">
    <property type="component" value="Unassembled WGS sequence"/>
</dbReference>
<dbReference type="AlphaFoldDB" id="H1VN42"/>
<protein>
    <submittedName>
        <fullName evidence="1">Uncharacterized protein</fullName>
    </submittedName>
</protein>
<dbReference type="Proteomes" id="UP000092177">
    <property type="component" value="Chromosome 9"/>
</dbReference>
<dbReference type="HOGENOM" id="CLU_2885665_0_0_1"/>
<dbReference type="VEuPathDB" id="FungiDB:CH63R_12376"/>
<dbReference type="EMBL" id="LTAN01000009">
    <property type="protein sequence ID" value="OBR03249.1"/>
    <property type="molecule type" value="Genomic_DNA"/>
</dbReference>
<dbReference type="EMBL" id="CACQ02004834">
    <property type="protein sequence ID" value="CCF41646.1"/>
    <property type="molecule type" value="Genomic_DNA"/>
</dbReference>
<proteinExistence type="predicted"/>
<evidence type="ECO:0000313" key="1">
    <source>
        <dbReference type="EMBL" id="CCF41646.1"/>
    </source>
</evidence>
<name>H1VN42_COLHI</name>
<dbReference type="GeneID" id="28871457"/>
<gene>
    <name evidence="1" type="ORF">CH063_11864</name>
    <name evidence="2" type="ORF">CH63R_12376</name>
</gene>